<dbReference type="GO" id="GO:0071555">
    <property type="term" value="P:cell wall organization"/>
    <property type="evidence" value="ECO:0007669"/>
    <property type="project" value="UniProtKB-KW"/>
</dbReference>
<evidence type="ECO:0000256" key="10">
    <source>
        <dbReference type="SAM" id="SignalP"/>
    </source>
</evidence>
<comment type="caution">
    <text evidence="12">The sequence shown here is derived from an EMBL/GenBank/DDBJ whole genome shotgun (WGS) entry which is preliminary data.</text>
</comment>
<dbReference type="OrthoDB" id="3530815at2"/>
<evidence type="ECO:0000313" key="12">
    <source>
        <dbReference type="EMBL" id="TQL97417.1"/>
    </source>
</evidence>
<dbReference type="InterPro" id="IPR018044">
    <property type="entry name" value="Peptidase_S11"/>
</dbReference>
<name>A0A543CKJ8_9ACTN</name>
<dbReference type="Pfam" id="PF00768">
    <property type="entry name" value="Peptidase_S11"/>
    <property type="match status" value="1"/>
</dbReference>
<feature type="active site" evidence="7">
    <location>
        <position position="146"/>
    </location>
</feature>
<dbReference type="PRINTS" id="PR00725">
    <property type="entry name" value="DADACBPTASE1"/>
</dbReference>
<organism evidence="12 13">
    <name type="scientific">Actinoallomurus bryophytorum</name>
    <dbReference type="NCBI Taxonomy" id="1490222"/>
    <lineage>
        <taxon>Bacteria</taxon>
        <taxon>Bacillati</taxon>
        <taxon>Actinomycetota</taxon>
        <taxon>Actinomycetes</taxon>
        <taxon>Streptosporangiales</taxon>
        <taxon>Thermomonosporaceae</taxon>
        <taxon>Actinoallomurus</taxon>
    </lineage>
</organism>
<feature type="domain" description="Peptidase S11 D-alanyl-D-alanine carboxypeptidase A N-terminal" evidence="11">
    <location>
        <begin position="51"/>
        <end position="286"/>
    </location>
</feature>
<dbReference type="GO" id="GO:0008360">
    <property type="term" value="P:regulation of cell shape"/>
    <property type="evidence" value="ECO:0007669"/>
    <property type="project" value="UniProtKB-KW"/>
</dbReference>
<dbReference type="Gene3D" id="3.40.710.10">
    <property type="entry name" value="DD-peptidase/beta-lactamase superfamily"/>
    <property type="match status" value="1"/>
</dbReference>
<evidence type="ECO:0000256" key="4">
    <source>
        <dbReference type="ARBA" id="ARBA00022960"/>
    </source>
</evidence>
<keyword evidence="12" id="KW-0121">Carboxypeptidase</keyword>
<evidence type="ECO:0000259" key="11">
    <source>
        <dbReference type="Pfam" id="PF00768"/>
    </source>
</evidence>
<dbReference type="GO" id="GO:0009252">
    <property type="term" value="P:peptidoglycan biosynthetic process"/>
    <property type="evidence" value="ECO:0007669"/>
    <property type="project" value="UniProtKB-KW"/>
</dbReference>
<reference evidence="12 13" key="1">
    <citation type="submission" date="2019-06" db="EMBL/GenBank/DDBJ databases">
        <title>Sequencing the genomes of 1000 actinobacteria strains.</title>
        <authorList>
            <person name="Klenk H.-P."/>
        </authorList>
    </citation>
    <scope>NUCLEOTIDE SEQUENCE [LARGE SCALE GENOMIC DNA]</scope>
    <source>
        <strain evidence="12 13">DSM 102200</strain>
    </source>
</reference>
<comment type="similarity">
    <text evidence="1 9">Belongs to the peptidase S11 family.</text>
</comment>
<evidence type="ECO:0000256" key="1">
    <source>
        <dbReference type="ARBA" id="ARBA00007164"/>
    </source>
</evidence>
<evidence type="ECO:0000256" key="6">
    <source>
        <dbReference type="ARBA" id="ARBA00023316"/>
    </source>
</evidence>
<dbReference type="AlphaFoldDB" id="A0A543CKJ8"/>
<keyword evidence="6" id="KW-0961">Cell wall biogenesis/degradation</keyword>
<dbReference type="RefSeq" id="WP_141956151.1">
    <property type="nucleotide sequence ID" value="NZ_VFOZ01000001.1"/>
</dbReference>
<dbReference type="InterPro" id="IPR001967">
    <property type="entry name" value="Peptidase_S11_N"/>
</dbReference>
<keyword evidence="2 10" id="KW-0732">Signal</keyword>
<evidence type="ECO:0000313" key="13">
    <source>
        <dbReference type="Proteomes" id="UP000316096"/>
    </source>
</evidence>
<keyword evidence="5" id="KW-0573">Peptidoglycan synthesis</keyword>
<dbReference type="GO" id="GO:0006508">
    <property type="term" value="P:proteolysis"/>
    <property type="evidence" value="ECO:0007669"/>
    <property type="project" value="InterPro"/>
</dbReference>
<proteinExistence type="inferred from homology"/>
<dbReference type="GO" id="GO:0009002">
    <property type="term" value="F:serine-type D-Ala-D-Ala carboxypeptidase activity"/>
    <property type="evidence" value="ECO:0007669"/>
    <property type="project" value="InterPro"/>
</dbReference>
<feature type="signal peptide" evidence="10">
    <location>
        <begin position="1"/>
        <end position="26"/>
    </location>
</feature>
<dbReference type="PANTHER" id="PTHR21581:SF33">
    <property type="entry name" value="D-ALANYL-D-ALANINE CARBOXYPEPTIDASE DACB"/>
    <property type="match status" value="1"/>
</dbReference>
<sequence length="324" mass="33660">MRLSARLIAAGAVAGLLGAIPVAASAAGPAQTRLAARTTPAGPATASISKAASAPSGIAAKGTYLYDADTAKKLWGVATTTQRPIGSITKMMTAVIVLRAGDLDQTVTVKKSWVAHVTNNDASSAGLKTGDKVTVRDLLNAMLLPSGCDAAYALGDIYGPGQTKFVAKMNKEAAALKMTSTHYLNVDGLPTSSKAEGHSTPRDLVLLARYAMTSTNFQAIVKRQSYSLAKTSGHAAYSWANTNLLLGSYGGAVGIKTGHTNAAGYSLVFTATKNGRTLIGVELNSTTTDTNRRFKDAAKILDWGFGTKTTMLRMRSLPAGQSTD</sequence>
<protein>
    <submittedName>
        <fullName evidence="12">D-alanyl-D-alanine carboxypeptidase (Penicillin-binding protein 5/6)</fullName>
    </submittedName>
</protein>
<dbReference type="EMBL" id="VFOZ01000001">
    <property type="protein sequence ID" value="TQL97417.1"/>
    <property type="molecule type" value="Genomic_DNA"/>
</dbReference>
<keyword evidence="3" id="KW-0378">Hydrolase</keyword>
<accession>A0A543CKJ8</accession>
<evidence type="ECO:0000256" key="2">
    <source>
        <dbReference type="ARBA" id="ARBA00022729"/>
    </source>
</evidence>
<feature type="chain" id="PRO_5021880153" evidence="10">
    <location>
        <begin position="27"/>
        <end position="324"/>
    </location>
</feature>
<feature type="active site" description="Acyl-ester intermediate" evidence="7">
    <location>
        <position position="87"/>
    </location>
</feature>
<dbReference type="Proteomes" id="UP000316096">
    <property type="component" value="Unassembled WGS sequence"/>
</dbReference>
<feature type="active site" description="Proton acceptor" evidence="7">
    <location>
        <position position="90"/>
    </location>
</feature>
<keyword evidence="12" id="KW-0645">Protease</keyword>
<dbReference type="InterPro" id="IPR012338">
    <property type="entry name" value="Beta-lactam/transpept-like"/>
</dbReference>
<feature type="binding site" evidence="8">
    <location>
        <position position="256"/>
    </location>
    <ligand>
        <name>substrate</name>
    </ligand>
</feature>
<gene>
    <name evidence="12" type="ORF">FB559_3002</name>
</gene>
<keyword evidence="4" id="KW-0133">Cell shape</keyword>
<keyword evidence="13" id="KW-1185">Reference proteome</keyword>
<evidence type="ECO:0000256" key="7">
    <source>
        <dbReference type="PIRSR" id="PIRSR618044-1"/>
    </source>
</evidence>
<evidence type="ECO:0000256" key="5">
    <source>
        <dbReference type="ARBA" id="ARBA00022984"/>
    </source>
</evidence>
<evidence type="ECO:0000256" key="9">
    <source>
        <dbReference type="RuleBase" id="RU004016"/>
    </source>
</evidence>
<dbReference type="PANTHER" id="PTHR21581">
    <property type="entry name" value="D-ALANYL-D-ALANINE CARBOXYPEPTIDASE"/>
    <property type="match status" value="1"/>
</dbReference>
<evidence type="ECO:0000256" key="8">
    <source>
        <dbReference type="PIRSR" id="PIRSR618044-2"/>
    </source>
</evidence>
<evidence type="ECO:0000256" key="3">
    <source>
        <dbReference type="ARBA" id="ARBA00022801"/>
    </source>
</evidence>
<dbReference type="SUPFAM" id="SSF56601">
    <property type="entry name" value="beta-lactamase/transpeptidase-like"/>
    <property type="match status" value="1"/>
</dbReference>